<organism evidence="1 2">
    <name type="scientific">Aquirufa aurantiipilula</name>
    <dbReference type="NCBI Taxonomy" id="2696561"/>
    <lineage>
        <taxon>Bacteria</taxon>
        <taxon>Pseudomonadati</taxon>
        <taxon>Bacteroidota</taxon>
        <taxon>Cytophagia</taxon>
        <taxon>Cytophagales</taxon>
        <taxon>Flectobacillaceae</taxon>
        <taxon>Aquirufa</taxon>
    </lineage>
</organism>
<reference evidence="1 2" key="1">
    <citation type="submission" date="2023-03" db="EMBL/GenBank/DDBJ databases">
        <title>Genome sequencing of Aquirufa.</title>
        <authorList>
            <person name="Pitt A."/>
            <person name="Hahn M.W."/>
        </authorList>
    </citation>
    <scope>NUCLEOTIDE SEQUENCE [LARGE SCALE GENOMIC DNA]</scope>
    <source>
        <strain evidence="1 2">WAEICH-18A</strain>
    </source>
</reference>
<dbReference type="SUPFAM" id="SSF53187">
    <property type="entry name" value="Zn-dependent exopeptidases"/>
    <property type="match status" value="1"/>
</dbReference>
<dbReference type="Pfam" id="PF05013">
    <property type="entry name" value="FGase"/>
    <property type="match status" value="1"/>
</dbReference>
<protein>
    <submittedName>
        <fullName evidence="1">N-formylglutamate amidohydrolase</fullName>
    </submittedName>
</protein>
<evidence type="ECO:0000313" key="2">
    <source>
        <dbReference type="Proteomes" id="UP001321344"/>
    </source>
</evidence>
<evidence type="ECO:0000313" key="1">
    <source>
        <dbReference type="EMBL" id="MDF5691598.1"/>
    </source>
</evidence>
<dbReference type="Proteomes" id="UP001321344">
    <property type="component" value="Unassembled WGS sequence"/>
</dbReference>
<dbReference type="EMBL" id="JARJOW010000009">
    <property type="protein sequence ID" value="MDF5691598.1"/>
    <property type="molecule type" value="Genomic_DNA"/>
</dbReference>
<gene>
    <name evidence="1" type="ORF">PQG43_12060</name>
</gene>
<comment type="caution">
    <text evidence="1">The sequence shown here is derived from an EMBL/GenBank/DDBJ whole genome shotgun (WGS) entry which is preliminary data.</text>
</comment>
<sequence>MKNQLILHVPHASTNIPWMDGYMVSKEELEQEMLKLTDWYTDDLFNSEEDVMIRADFSRIFCDPERYRDDAREMMAEKGMGVLYEKSDVGKLMRQVTEDYREKVLQTYYDPHHARLTQAVTEQLEAYGKVLIIDCHSYPSIPMIRDVSQRPDRPDFNIGTDEYHTPQHFIDLSVNYFESKGYSLGIDWPYPGTLVPKVYSDEKNPNVQSIMLEINRALYLQEPSNKKSDRYEEIKQVVQEYKEVLRGRLN</sequence>
<dbReference type="InterPro" id="IPR007709">
    <property type="entry name" value="N-FG_amidohydro"/>
</dbReference>
<dbReference type="RefSeq" id="WP_276344817.1">
    <property type="nucleotide sequence ID" value="NZ_JARJOW010000009.1"/>
</dbReference>
<dbReference type="Gene3D" id="3.40.630.40">
    <property type="entry name" value="Zn-dependent exopeptidases"/>
    <property type="match status" value="1"/>
</dbReference>
<accession>A0ABT6BM91</accession>
<name>A0ABT6BM91_9BACT</name>
<keyword evidence="2" id="KW-1185">Reference proteome</keyword>
<proteinExistence type="predicted"/>